<dbReference type="AlphaFoldDB" id="A0A2T1D5Y6"/>
<accession>A0A2T1D5Y6</accession>
<dbReference type="Gene3D" id="1.25.40.10">
    <property type="entry name" value="Tetratricopeptide repeat domain"/>
    <property type="match status" value="2"/>
</dbReference>
<sequence>MSLWHRQFKRVAASLLLSGAVLSPALMVESLPVLAEMQLDRKAEAERLLQAGQQLLRQQQYPAALEKLQQALGIYRQTKDRSGDRKNQAVTLNDIGFIYSSLGQYPKALEYYQQALAIRKQIGDRVGEGTTLNNIGFIYSSLGQYPKALEYYQQALAIHKQVGDRVGEGTTLNNIGFIYSSLGQYLKALEYYQQALAIRKQVGDRVGEGTTLNNIGFIYFRLRQHPKALEYYQQALAIHKQIGNRATEGTTLNNIGYLLEAQKQPALAIVFLKQSVSTYEQTRGELKVLPQEQQKSYTGTVASTYRYLADLLLRQDRILEAQQILDLLKVQELDDYLRNVRGTAQQIEFRRAEQEILTKYNELQKSAIQIGSELADLRKLDSQNVLPPTQQPRLTQLVKLETAINTQFVAFVDSPEIKSLVAKLQQSSDNEAVNLNQIRKLKDQLQRLDAVLLYPLILNDRLELVLSVPGAPPLRRTVNVKREELNRTIADFRSALGNPQSNVQELAEKLYGWLIHPIEADLKQAHPKTILYAPDGQLRYIPLAALHDGKQWLVQRYRINNITALAISDLLTPPHKDQHILAAAFGERQITIPVDNQSFQFAGLPFAKKEVQSLVSDRPGTVSLFDRDFSLATLQTRMNSFNIVHLATHGKFLIGNPKKSFLVMGNGDRFSLSDIQDGTLDNIDLVVLSACETGVGLTGKDEDGVEVLGIGYQFQRGGAKAAISSLWSIHDGGTQMLMNIFYGLLKQGVPKAEALQQAQIAIITSDFTAGGKLRGSFQIGTTSSQSSLPTTLKHPFYWAPFILIGNGL</sequence>
<dbReference type="InterPro" id="IPR024983">
    <property type="entry name" value="CHAT_dom"/>
</dbReference>
<dbReference type="STRING" id="1920490.GCA_001895925_05409"/>
<dbReference type="SMART" id="SM00028">
    <property type="entry name" value="TPR"/>
    <property type="match status" value="6"/>
</dbReference>
<evidence type="ECO:0000313" key="3">
    <source>
        <dbReference type="EMBL" id="PSB15844.1"/>
    </source>
</evidence>
<feature type="repeat" description="TPR" evidence="1">
    <location>
        <begin position="209"/>
        <end position="242"/>
    </location>
</feature>
<protein>
    <recommendedName>
        <fullName evidence="2">CHAT domain-containing protein</fullName>
    </recommendedName>
</protein>
<dbReference type="SUPFAM" id="SSF48452">
    <property type="entry name" value="TPR-like"/>
    <property type="match status" value="2"/>
</dbReference>
<evidence type="ECO:0000313" key="4">
    <source>
        <dbReference type="Proteomes" id="UP000238634"/>
    </source>
</evidence>
<dbReference type="Pfam" id="PF12770">
    <property type="entry name" value="CHAT"/>
    <property type="match status" value="1"/>
</dbReference>
<evidence type="ECO:0000256" key="1">
    <source>
        <dbReference type="PROSITE-ProRule" id="PRU00339"/>
    </source>
</evidence>
<proteinExistence type="predicted"/>
<dbReference type="PROSITE" id="PS50293">
    <property type="entry name" value="TPR_REGION"/>
    <property type="match status" value="2"/>
</dbReference>
<name>A0A2T1D5Y6_9CYAN</name>
<dbReference type="EMBL" id="PVWG01000052">
    <property type="protein sequence ID" value="PSB15844.1"/>
    <property type="molecule type" value="Genomic_DNA"/>
</dbReference>
<evidence type="ECO:0000259" key="2">
    <source>
        <dbReference type="Pfam" id="PF12770"/>
    </source>
</evidence>
<feature type="repeat" description="TPR" evidence="1">
    <location>
        <begin position="129"/>
        <end position="162"/>
    </location>
</feature>
<reference evidence="3 4" key="2">
    <citation type="submission" date="2018-03" db="EMBL/GenBank/DDBJ databases">
        <title>The ancient ancestry and fast evolution of plastids.</title>
        <authorList>
            <person name="Moore K.R."/>
            <person name="Magnabosco C."/>
            <person name="Momper L."/>
            <person name="Gold D.A."/>
            <person name="Bosak T."/>
            <person name="Fournier G.P."/>
        </authorList>
    </citation>
    <scope>NUCLEOTIDE SEQUENCE [LARGE SCALE GENOMIC DNA]</scope>
    <source>
        <strain evidence="3 4">ULC007</strain>
    </source>
</reference>
<feature type="repeat" description="TPR" evidence="1">
    <location>
        <begin position="89"/>
        <end position="122"/>
    </location>
</feature>
<gene>
    <name evidence="3" type="ORF">C7B65_23430</name>
</gene>
<dbReference type="Proteomes" id="UP000238634">
    <property type="component" value="Unassembled WGS sequence"/>
</dbReference>
<dbReference type="RefSeq" id="WP_106254168.1">
    <property type="nucleotide sequence ID" value="NZ_PVWG01000052.1"/>
</dbReference>
<dbReference type="InterPro" id="IPR011990">
    <property type="entry name" value="TPR-like_helical_dom_sf"/>
</dbReference>
<dbReference type="Pfam" id="PF13424">
    <property type="entry name" value="TPR_12"/>
    <property type="match status" value="3"/>
</dbReference>
<reference evidence="3 4" key="1">
    <citation type="submission" date="2018-02" db="EMBL/GenBank/DDBJ databases">
        <authorList>
            <person name="Cohen D.B."/>
            <person name="Kent A.D."/>
        </authorList>
    </citation>
    <scope>NUCLEOTIDE SEQUENCE [LARGE SCALE GENOMIC DNA]</scope>
    <source>
        <strain evidence="3 4">ULC007</strain>
    </source>
</reference>
<feature type="domain" description="CHAT" evidence="2">
    <location>
        <begin position="504"/>
        <end position="806"/>
    </location>
</feature>
<keyword evidence="1" id="KW-0802">TPR repeat</keyword>
<comment type="caution">
    <text evidence="3">The sequence shown here is derived from an EMBL/GenBank/DDBJ whole genome shotgun (WGS) entry which is preliminary data.</text>
</comment>
<dbReference type="PROSITE" id="PS50005">
    <property type="entry name" value="TPR"/>
    <property type="match status" value="4"/>
</dbReference>
<keyword evidence="4" id="KW-1185">Reference proteome</keyword>
<dbReference type="PANTHER" id="PTHR10098">
    <property type="entry name" value="RAPSYN-RELATED"/>
    <property type="match status" value="1"/>
</dbReference>
<organism evidence="3 4">
    <name type="scientific">Phormidesmis priestleyi ULC007</name>
    <dbReference type="NCBI Taxonomy" id="1920490"/>
    <lineage>
        <taxon>Bacteria</taxon>
        <taxon>Bacillati</taxon>
        <taxon>Cyanobacteriota</taxon>
        <taxon>Cyanophyceae</taxon>
        <taxon>Leptolyngbyales</taxon>
        <taxon>Leptolyngbyaceae</taxon>
        <taxon>Phormidesmis</taxon>
    </lineage>
</organism>
<feature type="repeat" description="TPR" evidence="1">
    <location>
        <begin position="169"/>
        <end position="202"/>
    </location>
</feature>
<dbReference type="InterPro" id="IPR019734">
    <property type="entry name" value="TPR_rpt"/>
</dbReference>